<feature type="transmembrane region" description="Helical" evidence="1">
    <location>
        <begin position="35"/>
        <end position="54"/>
    </location>
</feature>
<reference evidence="3" key="1">
    <citation type="submission" date="2012-11" db="EMBL/GenBank/DDBJ databases">
        <authorList>
            <person name="Lucero-Rivera Y.E."/>
            <person name="Tovar-Ramirez D."/>
        </authorList>
    </citation>
    <scope>NUCLEOTIDE SEQUENCE [LARGE SCALE GENOMIC DNA]</scope>
    <source>
        <strain evidence="3">Araruama</strain>
    </source>
</reference>
<evidence type="ECO:0000313" key="3">
    <source>
        <dbReference type="Proteomes" id="UP000189670"/>
    </source>
</evidence>
<organism evidence="2 3">
    <name type="scientific">Candidatus Magnetoglobus multicellularis str. Araruama</name>
    <dbReference type="NCBI Taxonomy" id="890399"/>
    <lineage>
        <taxon>Bacteria</taxon>
        <taxon>Pseudomonadati</taxon>
        <taxon>Thermodesulfobacteriota</taxon>
        <taxon>Desulfobacteria</taxon>
        <taxon>Desulfobacterales</taxon>
        <taxon>Desulfobacteraceae</taxon>
        <taxon>Candidatus Magnetoglobus</taxon>
    </lineage>
</organism>
<sequence length="138" mass="16242">MIILLWFICFWGIFLFFYAGSYNYGADVRFSLVSYMPFAIMSGYGVSCLSEWILKRYDFKSIDLCLCLLICFCFVSFLPYIRAEKQEAWGARSDHKYAEVMAENIPSHSIILTHNPTMFLLFKKMLFRAQLLCMKRNT</sequence>
<comment type="caution">
    <text evidence="2">The sequence shown here is derived from an EMBL/GenBank/DDBJ whole genome shotgun (WGS) entry which is preliminary data.</text>
</comment>
<dbReference type="Proteomes" id="UP000189670">
    <property type="component" value="Unassembled WGS sequence"/>
</dbReference>
<keyword evidence="1" id="KW-0472">Membrane</keyword>
<feature type="transmembrane region" description="Helical" evidence="1">
    <location>
        <begin position="61"/>
        <end position="81"/>
    </location>
</feature>
<protein>
    <submittedName>
        <fullName evidence="2">Uncharacterized protein</fullName>
    </submittedName>
</protein>
<name>A0A1V1PG58_9BACT</name>
<proteinExistence type="predicted"/>
<dbReference type="AlphaFoldDB" id="A0A1V1PG58"/>
<keyword evidence="1" id="KW-1133">Transmembrane helix</keyword>
<gene>
    <name evidence="2" type="ORF">OMM_06813</name>
</gene>
<accession>A0A1V1PG58</accession>
<keyword evidence="1" id="KW-0812">Transmembrane</keyword>
<evidence type="ECO:0000313" key="2">
    <source>
        <dbReference type="EMBL" id="ETR73655.1"/>
    </source>
</evidence>
<evidence type="ECO:0000256" key="1">
    <source>
        <dbReference type="SAM" id="Phobius"/>
    </source>
</evidence>
<dbReference type="EMBL" id="ATBP01000046">
    <property type="protein sequence ID" value="ETR73655.1"/>
    <property type="molecule type" value="Genomic_DNA"/>
</dbReference>